<proteinExistence type="predicted"/>
<dbReference type="STRING" id="1302689.RG47T_2492"/>
<protein>
    <recommendedName>
        <fullName evidence="2">DUF3857 domain-containing protein</fullName>
    </recommendedName>
</protein>
<dbReference type="RefSeq" id="WP_074489698.1">
    <property type="nucleotide sequence ID" value="NZ_FPAM01000005.1"/>
</dbReference>
<dbReference type="Gene3D" id="3.10.620.30">
    <property type="match status" value="1"/>
</dbReference>
<accession>A0A1Q5ZZ42</accession>
<dbReference type="Gene3D" id="2.60.120.1130">
    <property type="match status" value="1"/>
</dbReference>
<dbReference type="AlphaFoldDB" id="A0A1Q5ZZ42"/>
<keyword evidence="1" id="KW-0732">Signal</keyword>
<feature type="signal peptide" evidence="1">
    <location>
        <begin position="1"/>
        <end position="20"/>
    </location>
</feature>
<reference evidence="3 4" key="1">
    <citation type="submission" date="2016-11" db="EMBL/GenBank/DDBJ databases">
        <title>Whole Genome Sequencing of Mucilaginibacter polytrichastri RG4-7(T) isolated from the moss sample.</title>
        <authorList>
            <person name="Li Y."/>
        </authorList>
    </citation>
    <scope>NUCLEOTIDE SEQUENCE [LARGE SCALE GENOMIC DNA]</scope>
    <source>
        <strain evidence="3 4">RG4-7</strain>
    </source>
</reference>
<sequence>MKTILFAAALCLGICQLSQAQNYGIDLIPKKLLPYAGAVVRTDETTITIKDNDNVTYHVKHAITVLNKNGADEAEIVLWHNKSRIIKSVKGIIYNEYGQPVSKFSESNFKDDNAYDGFSLFEDERVKYYNPPVTTYPYTVECEYDLRTNQSLNISPWFPVNSSGVSVEHSTYTLLCKPGTNIRYKETSYPDTVETATDDKGMKSYNWKLDNIPARRAEPYSPNKLNYITSVHIAPKDFIYEGVAGSYTNWNELGKWIYDKLLISRSQLSPETVQQMKDLTAGITDPKEKARKIYEYMQHKSRYVSIQIGIGGYQPFPAKEVDQLSYGDCKGLVNYTQALLKAVNIDSYYCVVKSGSEKASLKSDFASMDQADHIILCMPFKSDTTWLECTNKTIPFGYLGDFTDDRWVLACTPDGGKLLHTPKYAAPENKEEIKANFALNENGELKGDIVTTSRGSQYENEDGMLTESYQDQVKHTQKQYPINNMEIETLKFTADKNIKPVLTEQLKLTAHEYATTEDGKLHFMINSVNRISTTPHEIRNRVNPMYINRGYTDEDVITYTLPDGYHADRALLDVKLHKDFGNYIANITIKDNRLVYTRKMQLIDGTYTKEAYNELVDFYQAVVDADNYTITMVKNK</sequence>
<keyword evidence="4" id="KW-1185">Reference proteome</keyword>
<evidence type="ECO:0000313" key="3">
    <source>
        <dbReference type="EMBL" id="OKS87033.1"/>
    </source>
</evidence>
<feature type="domain" description="DUF3857" evidence="2">
    <location>
        <begin position="52"/>
        <end position="215"/>
    </location>
</feature>
<evidence type="ECO:0000256" key="1">
    <source>
        <dbReference type="SAM" id="SignalP"/>
    </source>
</evidence>
<dbReference type="InterPro" id="IPR024618">
    <property type="entry name" value="DUF3857"/>
</dbReference>
<evidence type="ECO:0000259" key="2">
    <source>
        <dbReference type="Pfam" id="PF12969"/>
    </source>
</evidence>
<comment type="caution">
    <text evidence="3">The sequence shown here is derived from an EMBL/GenBank/DDBJ whole genome shotgun (WGS) entry which is preliminary data.</text>
</comment>
<organism evidence="3 4">
    <name type="scientific">Mucilaginibacter polytrichastri</name>
    <dbReference type="NCBI Taxonomy" id="1302689"/>
    <lineage>
        <taxon>Bacteria</taxon>
        <taxon>Pseudomonadati</taxon>
        <taxon>Bacteroidota</taxon>
        <taxon>Sphingobacteriia</taxon>
        <taxon>Sphingobacteriales</taxon>
        <taxon>Sphingobacteriaceae</taxon>
        <taxon>Mucilaginibacter</taxon>
    </lineage>
</organism>
<dbReference type="Gene3D" id="2.60.40.3140">
    <property type="match status" value="1"/>
</dbReference>
<dbReference type="SUPFAM" id="SSF54001">
    <property type="entry name" value="Cysteine proteinases"/>
    <property type="match status" value="1"/>
</dbReference>
<dbReference type="Proteomes" id="UP000186720">
    <property type="component" value="Unassembled WGS sequence"/>
</dbReference>
<name>A0A1Q5ZZ42_9SPHI</name>
<gene>
    <name evidence="3" type="ORF">RG47T_2492</name>
</gene>
<dbReference type="Pfam" id="PF12969">
    <property type="entry name" value="DUF3857"/>
    <property type="match status" value="1"/>
</dbReference>
<dbReference type="InterPro" id="IPR038765">
    <property type="entry name" value="Papain-like_cys_pep_sf"/>
</dbReference>
<evidence type="ECO:0000313" key="4">
    <source>
        <dbReference type="Proteomes" id="UP000186720"/>
    </source>
</evidence>
<feature type="chain" id="PRO_5010261323" description="DUF3857 domain-containing protein" evidence="1">
    <location>
        <begin position="21"/>
        <end position="636"/>
    </location>
</feature>
<dbReference type="EMBL" id="MPPL01000001">
    <property type="protein sequence ID" value="OKS87033.1"/>
    <property type="molecule type" value="Genomic_DNA"/>
</dbReference>
<dbReference type="OrthoDB" id="8595007at2"/>